<keyword evidence="1" id="KW-0472">Membrane</keyword>
<gene>
    <name evidence="3" type="ORF">SAMN05444388_106208</name>
</gene>
<accession>A0A1M5Q7E2</accession>
<feature type="transmembrane region" description="Helical" evidence="1">
    <location>
        <begin position="443"/>
        <end position="464"/>
    </location>
</feature>
<dbReference type="Proteomes" id="UP000184112">
    <property type="component" value="Unassembled WGS sequence"/>
</dbReference>
<reference evidence="3 4" key="1">
    <citation type="submission" date="2016-11" db="EMBL/GenBank/DDBJ databases">
        <authorList>
            <person name="Jaros S."/>
            <person name="Januszkiewicz K."/>
            <person name="Wedrychowicz H."/>
        </authorList>
    </citation>
    <scope>NUCLEOTIDE SEQUENCE [LARGE SCALE GENOMIC DNA]</scope>
    <source>
        <strain evidence="3 4">DSM 6792</strain>
    </source>
</reference>
<dbReference type="SUPFAM" id="SSF81324">
    <property type="entry name" value="Voltage-gated potassium channels"/>
    <property type="match status" value="1"/>
</dbReference>
<evidence type="ECO:0000313" key="3">
    <source>
        <dbReference type="EMBL" id="SHH09691.1"/>
    </source>
</evidence>
<organism evidence="3 4">
    <name type="scientific">Flavobacterium johnsoniae</name>
    <name type="common">Cytophaga johnsonae</name>
    <dbReference type="NCBI Taxonomy" id="986"/>
    <lineage>
        <taxon>Bacteria</taxon>
        <taxon>Pseudomonadati</taxon>
        <taxon>Bacteroidota</taxon>
        <taxon>Flavobacteriia</taxon>
        <taxon>Flavobacteriales</taxon>
        <taxon>Flavobacteriaceae</taxon>
        <taxon>Flavobacterium</taxon>
    </lineage>
</organism>
<name>A0A1M5Q7E2_FLAJO</name>
<dbReference type="Pfam" id="PF07885">
    <property type="entry name" value="Ion_trans_2"/>
    <property type="match status" value="1"/>
</dbReference>
<feature type="domain" description="Potassium channel" evidence="2">
    <location>
        <begin position="393"/>
        <end position="463"/>
    </location>
</feature>
<dbReference type="Gene3D" id="1.10.287.70">
    <property type="match status" value="1"/>
</dbReference>
<feature type="transmembrane region" description="Helical" evidence="1">
    <location>
        <begin position="417"/>
        <end position="436"/>
    </location>
</feature>
<dbReference type="AlphaFoldDB" id="A0A1M5Q7E2"/>
<sequence length="469" mass="54553">MKPKELWKLSIDDFNQWRRENDLLKLFNCFQKSLPHFDEWLKEFNFTIDFILKTDKPGGFFYWDTETILVKSIERGFDDYFFIPIENEAHDMRLREKSESDTTIEYRFIPYLRWAKNKLGKENIIESKYSSQNTFRFVLTNAPDVPKASNTFIAPGIPVLKLGGTKIKGWGLTANVNLDFADLDFLVVKGHHHFSTETNIFFSSCRNIIFEDSVVNFTNFYGCHFEKLQSRNSRFYSTRFFTCNLFGADFENSSLVNFVIDNSSMSSFSFNRVEVDNLTYIPPKKNWYSGAALTYENVMENYKRLRVLYQNNGHRKEAGEAYFNERLYELKYNKSSVQFTRPIKVLYKMGYDYSKPLIVENVDKAGTIIADSFSCLVWGFGERPFRTLISSAVVLLSYSICYFFSGVAPVNHDFSTSMYLSTIMFTTLGFGDFVPFQNGSFKIFMATEALFGVFIFGLFIAGYANKSKY</sequence>
<dbReference type="InterPro" id="IPR013099">
    <property type="entry name" value="K_chnl_dom"/>
</dbReference>
<dbReference type="RefSeq" id="WP_073409944.1">
    <property type="nucleotide sequence ID" value="NZ_FQWH01000006.1"/>
</dbReference>
<feature type="transmembrane region" description="Helical" evidence="1">
    <location>
        <begin position="388"/>
        <end position="405"/>
    </location>
</feature>
<dbReference type="SUPFAM" id="SSF141571">
    <property type="entry name" value="Pentapeptide repeat-like"/>
    <property type="match status" value="1"/>
</dbReference>
<evidence type="ECO:0000259" key="2">
    <source>
        <dbReference type="Pfam" id="PF07885"/>
    </source>
</evidence>
<proteinExistence type="predicted"/>
<dbReference type="EMBL" id="FQWH01000006">
    <property type="protein sequence ID" value="SHH09691.1"/>
    <property type="molecule type" value="Genomic_DNA"/>
</dbReference>
<protein>
    <submittedName>
        <fullName evidence="3">Ion channel</fullName>
    </submittedName>
</protein>
<evidence type="ECO:0000313" key="4">
    <source>
        <dbReference type="Proteomes" id="UP000184112"/>
    </source>
</evidence>
<keyword evidence="1" id="KW-1133">Transmembrane helix</keyword>
<evidence type="ECO:0000256" key="1">
    <source>
        <dbReference type="SAM" id="Phobius"/>
    </source>
</evidence>
<keyword evidence="1" id="KW-0812">Transmembrane</keyword>
<dbReference type="Gene3D" id="2.160.20.80">
    <property type="entry name" value="E3 ubiquitin-protein ligase SopA"/>
    <property type="match status" value="1"/>
</dbReference>